<dbReference type="PANTHER" id="PTHR11012:SF56">
    <property type="entry name" value="CHK KINASE-LIKE DOMAIN-CONTAINING PROTEIN-RELATED"/>
    <property type="match status" value="1"/>
</dbReference>
<dbReference type="InterPro" id="IPR015897">
    <property type="entry name" value="CHK_kinase-like"/>
</dbReference>
<dbReference type="SUPFAM" id="SSF56112">
    <property type="entry name" value="Protein kinase-like (PK-like)"/>
    <property type="match status" value="1"/>
</dbReference>
<dbReference type="EMBL" id="GEDC01009669">
    <property type="protein sequence ID" value="JAS27629.1"/>
    <property type="molecule type" value="Transcribed_RNA"/>
</dbReference>
<dbReference type="Gene3D" id="3.90.1200.10">
    <property type="match status" value="1"/>
</dbReference>
<name>A0A1B6DPP5_9HEMI</name>
<dbReference type="InterPro" id="IPR004119">
    <property type="entry name" value="EcKL"/>
</dbReference>
<dbReference type="AlphaFoldDB" id="A0A1B6DPP5"/>
<evidence type="ECO:0000313" key="2">
    <source>
        <dbReference type="EMBL" id="JAS27629.1"/>
    </source>
</evidence>
<evidence type="ECO:0000259" key="1">
    <source>
        <dbReference type="SMART" id="SM00587"/>
    </source>
</evidence>
<dbReference type="SMART" id="SM00587">
    <property type="entry name" value="CHK"/>
    <property type="match status" value="1"/>
</dbReference>
<gene>
    <name evidence="2" type="ORF">g.39063</name>
</gene>
<reference evidence="2" key="1">
    <citation type="submission" date="2015-12" db="EMBL/GenBank/DDBJ databases">
        <title>De novo transcriptome assembly of four potential Pierce s Disease insect vectors from Arizona vineyards.</title>
        <authorList>
            <person name="Tassone E.E."/>
        </authorList>
    </citation>
    <scope>NUCLEOTIDE SEQUENCE</scope>
</reference>
<sequence length="385" mass="43902">MEEKELKPFLEKVLRNFENDEGLVINDLKRTQGSKPGDGFMSEVFGVVVVGRTGSGEAYTNNLFIKQLPDNPTRVELCQGDAAFQNEAIFYREVEPLIPKATSFIPICYHADEKCLVLENLRAQGFVMADKENGLDLKHSELVIKVMAKFHACTFELKIRNEKTFSKISSSLRDLYSDENSLHSKGIEMSLDRGIECLKSLGDESISDGIKKLESFRGKTFSLLVERKPSNLTVLGHGDFWMNNFMFKDDAIMVIDYQALRSMSVSADFWKFVYSSLTPENIEKHLDLLISLYYKTFVEHLKRLQFPSDKIPDEETVNEELTSQELYGLFIAIALVALLYMDFSDINMDQMLSDESLFQPNPDIVKKCGTRLAALVKMCERRNVL</sequence>
<feature type="domain" description="CHK kinase-like" evidence="1">
    <location>
        <begin position="116"/>
        <end position="303"/>
    </location>
</feature>
<accession>A0A1B6DPP5</accession>
<proteinExistence type="predicted"/>
<protein>
    <recommendedName>
        <fullName evidence="1">CHK kinase-like domain-containing protein</fullName>
    </recommendedName>
</protein>
<organism evidence="2">
    <name type="scientific">Clastoptera arizonana</name>
    <name type="common">Arizona spittle bug</name>
    <dbReference type="NCBI Taxonomy" id="38151"/>
    <lineage>
        <taxon>Eukaryota</taxon>
        <taxon>Metazoa</taxon>
        <taxon>Ecdysozoa</taxon>
        <taxon>Arthropoda</taxon>
        <taxon>Hexapoda</taxon>
        <taxon>Insecta</taxon>
        <taxon>Pterygota</taxon>
        <taxon>Neoptera</taxon>
        <taxon>Paraneoptera</taxon>
        <taxon>Hemiptera</taxon>
        <taxon>Auchenorrhyncha</taxon>
        <taxon>Cercopoidea</taxon>
        <taxon>Clastopteridae</taxon>
        <taxon>Clastoptera</taxon>
    </lineage>
</organism>
<dbReference type="Pfam" id="PF02958">
    <property type="entry name" value="EcKL"/>
    <property type="match status" value="1"/>
</dbReference>
<dbReference type="PANTHER" id="PTHR11012">
    <property type="entry name" value="PROTEIN KINASE-LIKE DOMAIN-CONTAINING"/>
    <property type="match status" value="1"/>
</dbReference>
<dbReference type="InterPro" id="IPR011009">
    <property type="entry name" value="Kinase-like_dom_sf"/>
</dbReference>